<protein>
    <submittedName>
        <fullName evidence="2">Uncharacterized protein</fullName>
    </submittedName>
</protein>
<name>A0A8J6DKK9_GALPY</name>
<organism evidence="2 3">
    <name type="scientific">Galemys pyrenaicus</name>
    <name type="common">Iberian desman</name>
    <name type="synonym">Pyrenean desman</name>
    <dbReference type="NCBI Taxonomy" id="202257"/>
    <lineage>
        <taxon>Eukaryota</taxon>
        <taxon>Metazoa</taxon>
        <taxon>Chordata</taxon>
        <taxon>Craniata</taxon>
        <taxon>Vertebrata</taxon>
        <taxon>Euteleostomi</taxon>
        <taxon>Mammalia</taxon>
        <taxon>Eutheria</taxon>
        <taxon>Laurasiatheria</taxon>
        <taxon>Eulipotyphla</taxon>
        <taxon>Talpidae</taxon>
        <taxon>Galemys</taxon>
    </lineage>
</organism>
<evidence type="ECO:0000256" key="1">
    <source>
        <dbReference type="SAM" id="MobiDB-lite"/>
    </source>
</evidence>
<evidence type="ECO:0000313" key="3">
    <source>
        <dbReference type="Proteomes" id="UP000700334"/>
    </source>
</evidence>
<reference evidence="2" key="1">
    <citation type="journal article" date="2021" name="Evol. Appl.">
        <title>The genome of the Pyrenean desman and the effects of bottlenecks and inbreeding on the genomic landscape of an endangered species.</title>
        <authorList>
            <person name="Escoda L."/>
            <person name="Castresana J."/>
        </authorList>
    </citation>
    <scope>NUCLEOTIDE SEQUENCE</scope>
    <source>
        <strain evidence="2">IBE-C5619</strain>
    </source>
</reference>
<dbReference type="EMBL" id="JAGFMF010011823">
    <property type="protein sequence ID" value="KAG8511794.1"/>
    <property type="molecule type" value="Genomic_DNA"/>
</dbReference>
<comment type="caution">
    <text evidence="2">The sequence shown here is derived from an EMBL/GenBank/DDBJ whole genome shotgun (WGS) entry which is preliminary data.</text>
</comment>
<feature type="region of interest" description="Disordered" evidence="1">
    <location>
        <begin position="56"/>
        <end position="82"/>
    </location>
</feature>
<sequence length="82" mass="8824">MVKNTDDGSSDLPCILTLAGIDLCLIKSSEKADEYSHLVPTGTLWVSPWTGLLPKDGDPAFKTQAPKSSQGQIQESYQTGKN</sequence>
<feature type="compositionally biased region" description="Polar residues" evidence="1">
    <location>
        <begin position="65"/>
        <end position="82"/>
    </location>
</feature>
<dbReference type="Proteomes" id="UP000700334">
    <property type="component" value="Unassembled WGS sequence"/>
</dbReference>
<keyword evidence="3" id="KW-1185">Reference proteome</keyword>
<gene>
    <name evidence="2" type="ORF">J0S82_004928</name>
</gene>
<dbReference type="AlphaFoldDB" id="A0A8J6DKK9"/>
<evidence type="ECO:0000313" key="2">
    <source>
        <dbReference type="EMBL" id="KAG8511794.1"/>
    </source>
</evidence>
<feature type="non-terminal residue" evidence="2">
    <location>
        <position position="1"/>
    </location>
</feature>
<accession>A0A8J6DKK9</accession>
<proteinExistence type="predicted"/>